<comment type="caution">
    <text evidence="2">The sequence shown here is derived from an EMBL/GenBank/DDBJ whole genome shotgun (WGS) entry which is preliminary data.</text>
</comment>
<evidence type="ECO:0000313" key="3">
    <source>
        <dbReference type="Proteomes" id="UP001257060"/>
    </source>
</evidence>
<keyword evidence="1" id="KW-0472">Membrane</keyword>
<keyword evidence="3" id="KW-1185">Reference proteome</keyword>
<dbReference type="EMBL" id="JAMQOP010000001">
    <property type="protein sequence ID" value="MDS0298786.1"/>
    <property type="molecule type" value="Genomic_DNA"/>
</dbReference>
<dbReference type="RefSeq" id="WP_310923582.1">
    <property type="nucleotide sequence ID" value="NZ_JAMQOP010000001.1"/>
</dbReference>
<reference evidence="2 3" key="1">
    <citation type="submission" date="2022-06" db="EMBL/GenBank/DDBJ databases">
        <title>Halogeometricum sp. a new haloarchaeum isolate from saline soil.</title>
        <authorList>
            <person name="Strakova D."/>
            <person name="Galisteo C."/>
            <person name="Sanchez-Porro C."/>
            <person name="Ventosa A."/>
        </authorList>
    </citation>
    <scope>NUCLEOTIDE SEQUENCE [LARGE SCALE GENOMIC DNA]</scope>
    <source>
        <strain evidence="2 3">S1BR25-6</strain>
    </source>
</reference>
<dbReference type="Proteomes" id="UP001257060">
    <property type="component" value="Unassembled WGS sequence"/>
</dbReference>
<keyword evidence="1" id="KW-1133">Transmembrane helix</keyword>
<proteinExistence type="predicted"/>
<feature type="transmembrane region" description="Helical" evidence="1">
    <location>
        <begin position="13"/>
        <end position="36"/>
    </location>
</feature>
<protein>
    <submittedName>
        <fullName evidence="2">Uncharacterized protein</fullName>
    </submittedName>
</protein>
<sequence length="56" mass="6301">MGIRERAAFAIDLVHILLLGAVYVAALMVMTTNAYARRTFLRVRSPRSIRTNGRPN</sequence>
<evidence type="ECO:0000256" key="1">
    <source>
        <dbReference type="SAM" id="Phobius"/>
    </source>
</evidence>
<keyword evidence="1" id="KW-0812">Transmembrane</keyword>
<organism evidence="2 3">
    <name type="scientific">Halogeometricum salsisoli</name>
    <dbReference type="NCBI Taxonomy" id="2950536"/>
    <lineage>
        <taxon>Archaea</taxon>
        <taxon>Methanobacteriati</taxon>
        <taxon>Methanobacteriota</taxon>
        <taxon>Stenosarchaea group</taxon>
        <taxon>Halobacteria</taxon>
        <taxon>Halobacteriales</taxon>
        <taxon>Haloferacaceae</taxon>
        <taxon>Halogeometricum</taxon>
    </lineage>
</organism>
<name>A0ABU2GD88_9EURY</name>
<accession>A0ABU2GD88</accession>
<gene>
    <name evidence="2" type="ORF">NDI76_08525</name>
</gene>
<evidence type="ECO:0000313" key="2">
    <source>
        <dbReference type="EMBL" id="MDS0298786.1"/>
    </source>
</evidence>